<accession>A0A250XGV2</accession>
<gene>
    <name evidence="4" type="ORF">CEUSTIGMA_g9684.t1</name>
</gene>
<feature type="transmembrane region" description="Helical" evidence="3">
    <location>
        <begin position="560"/>
        <end position="584"/>
    </location>
</feature>
<proteinExistence type="inferred from homology"/>
<dbReference type="Gene3D" id="2.40.128.330">
    <property type="match status" value="1"/>
</dbReference>
<feature type="transmembrane region" description="Helical" evidence="3">
    <location>
        <begin position="520"/>
        <end position="540"/>
    </location>
</feature>
<comment type="similarity">
    <text evidence="1">Belongs to the CorA metal ion transporter (MIT) (TC 1.A.35.5) family.</text>
</comment>
<dbReference type="OrthoDB" id="10251508at2759"/>
<comment type="caution">
    <text evidence="4">The sequence shown here is derived from an EMBL/GenBank/DDBJ whole genome shotgun (WGS) entry which is preliminary data.</text>
</comment>
<dbReference type="PANTHER" id="PTHR13890">
    <property type="entry name" value="RNA SPLICING PROTEIN MRS2, MITOCHONDRIAL"/>
    <property type="match status" value="1"/>
</dbReference>
<keyword evidence="3" id="KW-1133">Transmembrane helix</keyword>
<evidence type="ECO:0000313" key="5">
    <source>
        <dbReference type="Proteomes" id="UP000232323"/>
    </source>
</evidence>
<feature type="compositionally biased region" description="Basic and acidic residues" evidence="2">
    <location>
        <begin position="111"/>
        <end position="123"/>
    </location>
</feature>
<feature type="region of interest" description="Disordered" evidence="2">
    <location>
        <begin position="271"/>
        <end position="314"/>
    </location>
</feature>
<feature type="compositionally biased region" description="Polar residues" evidence="2">
    <location>
        <begin position="26"/>
        <end position="37"/>
    </location>
</feature>
<evidence type="ECO:0000256" key="2">
    <source>
        <dbReference type="SAM" id="MobiDB-lite"/>
    </source>
</evidence>
<sequence>MSTATPGYNSQPGSFTTRRILHSENDSTGSNNNSFTGAPSRFGPQAVVRGNVSVTSHADTKRRLSSRYDPHNLPQQRTSNGGASHQRRASSGAMSSSDSISNLIEVSSESTRTRPKLDPKAYDSDTSEASFKRRNRRRHQKDEQDVKPAIFQAGARKGVAAKALTMWVRMWPVGDSGLLNVEKSALINSLGIQPRDFRIMDTAAARQVYCVMSRDKCIIVHMAHIRCIITTQYVLLVPPDDDKSAIFLTKLKERISQPHAMVGRSVLAFLGERPHPPQSQSSRVLAEETGGPASSQGRKNRPWGKRQQQQQQHNAVAIRELMTGGEEEGGFNMDLTFELKALEICLDELASDVEERTTEIELALKPAIDRLATNVRTDTLDMMRRLKTKLVTLTSTTHTICRALEELLEDEDDMLDMNLTAKEQREMQLLTRISTAIEEGSEEGYASDDSDSSNQSVQISKVEMLIEAYFMHFDSIFNRLQDLMDNISDTEVVVNIKLDAHQNKLLGVNLIFQGIHGINYMAIGIGGFLTMNLLPSGWLLENWAGGGSAPPGGQPPGLGLYLAYCMTAVIGSYIIFFVVIFIFIRKGMLQF</sequence>
<dbReference type="Proteomes" id="UP000232323">
    <property type="component" value="Unassembled WGS sequence"/>
</dbReference>
<dbReference type="PANTHER" id="PTHR13890:SF31">
    <property type="entry name" value="MAGNESIUM TRANSPORTER MRS2-2-RELATED"/>
    <property type="match status" value="1"/>
</dbReference>
<dbReference type="AlphaFoldDB" id="A0A250XGV2"/>
<keyword evidence="3" id="KW-0472">Membrane</keyword>
<dbReference type="GO" id="GO:0015095">
    <property type="term" value="F:magnesium ion transmembrane transporter activity"/>
    <property type="evidence" value="ECO:0007669"/>
    <property type="project" value="UniProtKB-ARBA"/>
</dbReference>
<dbReference type="EMBL" id="BEGY01000077">
    <property type="protein sequence ID" value="GAX82256.1"/>
    <property type="molecule type" value="Genomic_DNA"/>
</dbReference>
<evidence type="ECO:0008006" key="6">
    <source>
        <dbReference type="Google" id="ProtNLM"/>
    </source>
</evidence>
<name>A0A250XGV2_9CHLO</name>
<feature type="region of interest" description="Disordered" evidence="2">
    <location>
        <begin position="1"/>
        <end position="147"/>
    </location>
</feature>
<dbReference type="InterPro" id="IPR039204">
    <property type="entry name" value="MRS2-like"/>
</dbReference>
<dbReference type="Gene3D" id="1.20.58.340">
    <property type="entry name" value="Magnesium transport protein CorA, transmembrane region"/>
    <property type="match status" value="1"/>
</dbReference>
<protein>
    <recommendedName>
        <fullName evidence="6">Magnesium transporter</fullName>
    </recommendedName>
</protein>
<reference evidence="4 5" key="1">
    <citation type="submission" date="2017-08" db="EMBL/GenBank/DDBJ databases">
        <title>Acidophilic green algal genome provides insights into adaptation to an acidic environment.</title>
        <authorList>
            <person name="Hirooka S."/>
            <person name="Hirose Y."/>
            <person name="Kanesaki Y."/>
            <person name="Higuchi S."/>
            <person name="Fujiwara T."/>
            <person name="Onuma R."/>
            <person name="Era A."/>
            <person name="Ohbayashi R."/>
            <person name="Uzuka A."/>
            <person name="Nozaki H."/>
            <person name="Yoshikawa H."/>
            <person name="Miyagishima S.Y."/>
        </authorList>
    </citation>
    <scope>NUCLEOTIDE SEQUENCE [LARGE SCALE GENOMIC DNA]</scope>
    <source>
        <strain evidence="4 5">NIES-2499</strain>
    </source>
</reference>
<evidence type="ECO:0000256" key="1">
    <source>
        <dbReference type="ARBA" id="ARBA00007535"/>
    </source>
</evidence>
<feature type="compositionally biased region" description="Low complexity" evidence="2">
    <location>
        <begin position="90"/>
        <end position="101"/>
    </location>
</feature>
<feature type="compositionally biased region" description="Polar residues" evidence="2">
    <location>
        <begin position="73"/>
        <end position="83"/>
    </location>
</feature>
<keyword evidence="3" id="KW-0812">Transmembrane</keyword>
<organism evidence="4 5">
    <name type="scientific">Chlamydomonas eustigma</name>
    <dbReference type="NCBI Taxonomy" id="1157962"/>
    <lineage>
        <taxon>Eukaryota</taxon>
        <taxon>Viridiplantae</taxon>
        <taxon>Chlorophyta</taxon>
        <taxon>core chlorophytes</taxon>
        <taxon>Chlorophyceae</taxon>
        <taxon>CS clade</taxon>
        <taxon>Chlamydomonadales</taxon>
        <taxon>Chlamydomonadaceae</taxon>
        <taxon>Chlamydomonas</taxon>
    </lineage>
</organism>
<feature type="compositionally biased region" description="Basic and acidic residues" evidence="2">
    <location>
        <begin position="58"/>
        <end position="70"/>
    </location>
</feature>
<evidence type="ECO:0000313" key="4">
    <source>
        <dbReference type="EMBL" id="GAX82256.1"/>
    </source>
</evidence>
<keyword evidence="5" id="KW-1185">Reference proteome</keyword>
<feature type="compositionally biased region" description="Polar residues" evidence="2">
    <location>
        <begin position="1"/>
        <end position="17"/>
    </location>
</feature>
<evidence type="ECO:0000256" key="3">
    <source>
        <dbReference type="SAM" id="Phobius"/>
    </source>
</evidence>
<dbReference type="Pfam" id="PF22099">
    <property type="entry name" value="MRS2-like"/>
    <property type="match status" value="2"/>
</dbReference>